<protein>
    <submittedName>
        <fullName evidence="2">Uncharacterized protein</fullName>
    </submittedName>
</protein>
<name>D6U8G4_KTERA</name>
<dbReference type="EMBL" id="ADVG01000005">
    <property type="protein sequence ID" value="EFH80175.1"/>
    <property type="molecule type" value="Genomic_DNA"/>
</dbReference>
<gene>
    <name evidence="2" type="ORF">Krac_0742</name>
</gene>
<sequence length="54" mass="6470">MLLPRSARQGSPHGAILMMESPQKIEPERRERNRDFPRIHQSRDEPFHRPSEKH</sequence>
<evidence type="ECO:0000313" key="2">
    <source>
        <dbReference type="EMBL" id="EFH80175.1"/>
    </source>
</evidence>
<dbReference type="STRING" id="485913.Krac_0742"/>
<dbReference type="AlphaFoldDB" id="D6U8G4"/>
<keyword evidence="3" id="KW-1185">Reference proteome</keyword>
<feature type="compositionally biased region" description="Basic and acidic residues" evidence="1">
    <location>
        <begin position="23"/>
        <end position="54"/>
    </location>
</feature>
<accession>D6U8G4</accession>
<evidence type="ECO:0000256" key="1">
    <source>
        <dbReference type="SAM" id="MobiDB-lite"/>
    </source>
</evidence>
<dbReference type="InParanoid" id="D6U8G4"/>
<evidence type="ECO:0000313" key="3">
    <source>
        <dbReference type="Proteomes" id="UP000004508"/>
    </source>
</evidence>
<feature type="region of interest" description="Disordered" evidence="1">
    <location>
        <begin position="1"/>
        <end position="54"/>
    </location>
</feature>
<organism evidence="2 3">
    <name type="scientific">Ktedonobacter racemifer DSM 44963</name>
    <dbReference type="NCBI Taxonomy" id="485913"/>
    <lineage>
        <taxon>Bacteria</taxon>
        <taxon>Bacillati</taxon>
        <taxon>Chloroflexota</taxon>
        <taxon>Ktedonobacteria</taxon>
        <taxon>Ktedonobacterales</taxon>
        <taxon>Ktedonobacteraceae</taxon>
        <taxon>Ktedonobacter</taxon>
    </lineage>
</organism>
<comment type="caution">
    <text evidence="2">The sequence shown here is derived from an EMBL/GenBank/DDBJ whole genome shotgun (WGS) entry which is preliminary data.</text>
</comment>
<reference evidence="2 3" key="1">
    <citation type="journal article" date="2011" name="Stand. Genomic Sci.">
        <title>Non-contiguous finished genome sequence and contextual data of the filamentous soil bacterium Ktedonobacter racemifer type strain (SOSP1-21).</title>
        <authorList>
            <person name="Chang Y.J."/>
            <person name="Land M."/>
            <person name="Hauser L."/>
            <person name="Chertkov O."/>
            <person name="Del Rio T.G."/>
            <person name="Nolan M."/>
            <person name="Copeland A."/>
            <person name="Tice H."/>
            <person name="Cheng J.F."/>
            <person name="Lucas S."/>
            <person name="Han C."/>
            <person name="Goodwin L."/>
            <person name="Pitluck S."/>
            <person name="Ivanova N."/>
            <person name="Ovchinikova G."/>
            <person name="Pati A."/>
            <person name="Chen A."/>
            <person name="Palaniappan K."/>
            <person name="Mavromatis K."/>
            <person name="Liolios K."/>
            <person name="Brettin T."/>
            <person name="Fiebig A."/>
            <person name="Rohde M."/>
            <person name="Abt B."/>
            <person name="Goker M."/>
            <person name="Detter J.C."/>
            <person name="Woyke T."/>
            <person name="Bristow J."/>
            <person name="Eisen J.A."/>
            <person name="Markowitz V."/>
            <person name="Hugenholtz P."/>
            <person name="Kyrpides N.C."/>
            <person name="Klenk H.P."/>
            <person name="Lapidus A."/>
        </authorList>
    </citation>
    <scope>NUCLEOTIDE SEQUENCE [LARGE SCALE GENOMIC DNA]</scope>
    <source>
        <strain evidence="3">DSM 44963</strain>
    </source>
</reference>
<dbReference type="Proteomes" id="UP000004508">
    <property type="component" value="Unassembled WGS sequence"/>
</dbReference>
<proteinExistence type="predicted"/>